<dbReference type="Pfam" id="PF02518">
    <property type="entry name" value="HATPase_c"/>
    <property type="match status" value="1"/>
</dbReference>
<name>A0ABU1KSP2_9BURK</name>
<keyword evidence="4" id="KW-0808">Transferase</keyword>
<dbReference type="InterPro" id="IPR036097">
    <property type="entry name" value="HisK_dim/P_sf"/>
</dbReference>
<dbReference type="PANTHER" id="PTHR43547">
    <property type="entry name" value="TWO-COMPONENT HISTIDINE KINASE"/>
    <property type="match status" value="1"/>
</dbReference>
<feature type="modified residue" description="4-aspartylphosphate" evidence="6">
    <location>
        <position position="508"/>
    </location>
</feature>
<dbReference type="PROSITE" id="PS50109">
    <property type="entry name" value="HIS_KIN"/>
    <property type="match status" value="1"/>
</dbReference>
<dbReference type="SUPFAM" id="SSF55874">
    <property type="entry name" value="ATPase domain of HSP90 chaperone/DNA topoisomerase II/histidine kinase"/>
    <property type="match status" value="1"/>
</dbReference>
<gene>
    <name evidence="9" type="ORF">J2776_000653</name>
</gene>
<dbReference type="InterPro" id="IPR011006">
    <property type="entry name" value="CheY-like_superfamily"/>
</dbReference>
<dbReference type="SUPFAM" id="SSF55781">
    <property type="entry name" value="GAF domain-like"/>
    <property type="match status" value="1"/>
</dbReference>
<dbReference type="Gene3D" id="1.10.287.130">
    <property type="match status" value="1"/>
</dbReference>
<dbReference type="SUPFAM" id="SSF52172">
    <property type="entry name" value="CheY-like"/>
    <property type="match status" value="1"/>
</dbReference>
<dbReference type="Gene3D" id="3.40.50.2300">
    <property type="match status" value="1"/>
</dbReference>
<comment type="catalytic activity">
    <reaction evidence="1">
        <text>ATP + protein L-histidine = ADP + protein N-phospho-L-histidine.</text>
        <dbReference type="EC" id="2.7.13.3"/>
    </reaction>
</comment>
<evidence type="ECO:0000256" key="3">
    <source>
        <dbReference type="ARBA" id="ARBA00022553"/>
    </source>
</evidence>
<feature type="domain" description="Response regulatory" evidence="8">
    <location>
        <begin position="459"/>
        <end position="575"/>
    </location>
</feature>
<dbReference type="CDD" id="cd17580">
    <property type="entry name" value="REC_2_DhkD-like"/>
    <property type="match status" value="1"/>
</dbReference>
<evidence type="ECO:0000256" key="2">
    <source>
        <dbReference type="ARBA" id="ARBA00012438"/>
    </source>
</evidence>
<dbReference type="InterPro" id="IPR004358">
    <property type="entry name" value="Sig_transdc_His_kin-like_C"/>
</dbReference>
<dbReference type="Proteomes" id="UP001185254">
    <property type="component" value="Unassembled WGS sequence"/>
</dbReference>
<evidence type="ECO:0000256" key="6">
    <source>
        <dbReference type="PROSITE-ProRule" id="PRU00169"/>
    </source>
</evidence>
<organism evidence="9 10">
    <name type="scientific">Paraburkholderia caledonica</name>
    <dbReference type="NCBI Taxonomy" id="134536"/>
    <lineage>
        <taxon>Bacteria</taxon>
        <taxon>Pseudomonadati</taxon>
        <taxon>Pseudomonadota</taxon>
        <taxon>Betaproteobacteria</taxon>
        <taxon>Burkholderiales</taxon>
        <taxon>Burkholderiaceae</taxon>
        <taxon>Paraburkholderia</taxon>
    </lineage>
</organism>
<keyword evidence="5" id="KW-0418">Kinase</keyword>
<dbReference type="CDD" id="cd00075">
    <property type="entry name" value="HATPase"/>
    <property type="match status" value="1"/>
</dbReference>
<keyword evidence="3 6" id="KW-0597">Phosphoprotein</keyword>
<evidence type="ECO:0000259" key="7">
    <source>
        <dbReference type="PROSITE" id="PS50109"/>
    </source>
</evidence>
<dbReference type="SMART" id="SM00388">
    <property type="entry name" value="HisKA"/>
    <property type="match status" value="1"/>
</dbReference>
<dbReference type="SMART" id="SM00387">
    <property type="entry name" value="HATPase_c"/>
    <property type="match status" value="1"/>
</dbReference>
<dbReference type="PROSITE" id="PS50110">
    <property type="entry name" value="RESPONSE_REGULATORY"/>
    <property type="match status" value="1"/>
</dbReference>
<feature type="domain" description="Histidine kinase" evidence="7">
    <location>
        <begin position="212"/>
        <end position="438"/>
    </location>
</feature>
<evidence type="ECO:0000256" key="1">
    <source>
        <dbReference type="ARBA" id="ARBA00000085"/>
    </source>
</evidence>
<keyword evidence="10" id="KW-1185">Reference proteome</keyword>
<dbReference type="Pfam" id="PF00072">
    <property type="entry name" value="Response_reg"/>
    <property type="match status" value="1"/>
</dbReference>
<dbReference type="SUPFAM" id="SSF47384">
    <property type="entry name" value="Homodimeric domain of signal transducing histidine kinase"/>
    <property type="match status" value="1"/>
</dbReference>
<dbReference type="EMBL" id="JAVDQN010000001">
    <property type="protein sequence ID" value="MDR6373977.1"/>
    <property type="molecule type" value="Genomic_DNA"/>
</dbReference>
<dbReference type="CDD" id="cd00082">
    <property type="entry name" value="HisKA"/>
    <property type="match status" value="1"/>
</dbReference>
<dbReference type="PRINTS" id="PR00344">
    <property type="entry name" value="BCTRLSENSOR"/>
</dbReference>
<proteinExistence type="predicted"/>
<evidence type="ECO:0000256" key="4">
    <source>
        <dbReference type="ARBA" id="ARBA00022679"/>
    </source>
</evidence>
<dbReference type="InterPro" id="IPR005467">
    <property type="entry name" value="His_kinase_dom"/>
</dbReference>
<evidence type="ECO:0000256" key="5">
    <source>
        <dbReference type="ARBA" id="ARBA00022777"/>
    </source>
</evidence>
<evidence type="ECO:0000313" key="10">
    <source>
        <dbReference type="Proteomes" id="UP001185254"/>
    </source>
</evidence>
<dbReference type="Pfam" id="PF13185">
    <property type="entry name" value="GAF_2"/>
    <property type="match status" value="1"/>
</dbReference>
<dbReference type="Gene3D" id="3.30.450.40">
    <property type="match status" value="1"/>
</dbReference>
<sequence length="583" mass="62663">MQRALLCGTLRSPSSLDSSMPGYTGELARRPARAPDYAAENQALVALARAQAGSREELLQAIADTALLLCSAGSAGISLIEQQQGEQVFRWLAVSGLCAGLQGKTTAWEDCPCGVTLRAGTAQLFVEPQTQFPCLSFPGISVPEGVVVPINVGGKDLGAIWVMSHRDDCRFDLEDARLLSNLAVFAGSSLTIVDARDISEESERRQNEFIAMLGHELRNPMAPIDSAIGAARHLCADNQRAARVLDIAHRQMRHLRTLVDDLLDAARLQHGKLTIKLSDTSFNDIAFDALSAIRHHIEARKHKLTVTGLDEQLPVRADHVRLSQALGNLLSNAAKYTAVGGDIRMSVSIEPSNSTDGVSDSVLVEIQDNGIGIESVAQQQIFELFAQGARGAARADGGLGIGLAVAKRMVELHDGEILLRSDGPGSGTTVRLRLPILRPVADTHVAQQVQARAETKRARLMVVDDNRDALEALGLLLEVEGHEVTTSDNGTDAIKLMSERRPDIALIDIGMPVMDGFEVARLVRLNPELNGIVLVALTGYAAESDKSRALAAGFDFHLTKPLSLDKLEYILSNRSEGTLSGMV</sequence>
<dbReference type="SMART" id="SM00448">
    <property type="entry name" value="REC"/>
    <property type="match status" value="1"/>
</dbReference>
<protein>
    <recommendedName>
        <fullName evidence="2">histidine kinase</fullName>
        <ecNumber evidence="2">2.7.13.3</ecNumber>
    </recommendedName>
</protein>
<dbReference type="Pfam" id="PF00512">
    <property type="entry name" value="HisKA"/>
    <property type="match status" value="1"/>
</dbReference>
<evidence type="ECO:0000259" key="8">
    <source>
        <dbReference type="PROSITE" id="PS50110"/>
    </source>
</evidence>
<dbReference type="InterPro" id="IPR029016">
    <property type="entry name" value="GAF-like_dom_sf"/>
</dbReference>
<evidence type="ECO:0000313" key="9">
    <source>
        <dbReference type="EMBL" id="MDR6373977.1"/>
    </source>
</evidence>
<dbReference type="InterPro" id="IPR001789">
    <property type="entry name" value="Sig_transdc_resp-reg_receiver"/>
</dbReference>
<dbReference type="InterPro" id="IPR003661">
    <property type="entry name" value="HisK_dim/P_dom"/>
</dbReference>
<reference evidence="9 10" key="1">
    <citation type="submission" date="2023-07" db="EMBL/GenBank/DDBJ databases">
        <title>Sorghum-associated microbial communities from plants grown in Nebraska, USA.</title>
        <authorList>
            <person name="Schachtman D."/>
        </authorList>
    </citation>
    <scope>NUCLEOTIDE SEQUENCE [LARGE SCALE GENOMIC DNA]</scope>
    <source>
        <strain evidence="9 10">DS1039</strain>
    </source>
</reference>
<dbReference type="EC" id="2.7.13.3" evidence="2"/>
<dbReference type="InterPro" id="IPR003018">
    <property type="entry name" value="GAF"/>
</dbReference>
<dbReference type="Gene3D" id="3.30.565.10">
    <property type="entry name" value="Histidine kinase-like ATPase, C-terminal domain"/>
    <property type="match status" value="1"/>
</dbReference>
<comment type="caution">
    <text evidence="9">The sequence shown here is derived from an EMBL/GenBank/DDBJ whole genome shotgun (WGS) entry which is preliminary data.</text>
</comment>
<accession>A0ABU1KSP2</accession>
<dbReference type="PANTHER" id="PTHR43547:SF2">
    <property type="entry name" value="HYBRID SIGNAL TRANSDUCTION HISTIDINE KINASE C"/>
    <property type="match status" value="1"/>
</dbReference>
<dbReference type="InterPro" id="IPR036890">
    <property type="entry name" value="HATPase_C_sf"/>
</dbReference>
<dbReference type="InterPro" id="IPR003594">
    <property type="entry name" value="HATPase_dom"/>
</dbReference>